<feature type="domain" description="Major facilitator superfamily (MFS) profile" evidence="10">
    <location>
        <begin position="131"/>
        <end position="577"/>
    </location>
</feature>
<dbReference type="PANTHER" id="PTHR23502">
    <property type="entry name" value="MAJOR FACILITATOR SUPERFAMILY"/>
    <property type="match status" value="1"/>
</dbReference>
<feature type="transmembrane region" description="Helical" evidence="9">
    <location>
        <begin position="541"/>
        <end position="563"/>
    </location>
</feature>
<dbReference type="AlphaFoldDB" id="A0AAJ0HEJ3"/>
<dbReference type="FunFam" id="1.20.1250.20:FF:000082">
    <property type="entry name" value="MFS multidrug transporter, putative"/>
    <property type="match status" value="1"/>
</dbReference>
<reference evidence="11" key="1">
    <citation type="journal article" date="2023" name="Mol. Phylogenet. Evol.">
        <title>Genome-scale phylogeny and comparative genomics of the fungal order Sordariales.</title>
        <authorList>
            <person name="Hensen N."/>
            <person name="Bonometti L."/>
            <person name="Westerberg I."/>
            <person name="Brannstrom I.O."/>
            <person name="Guillou S."/>
            <person name="Cros-Aarteil S."/>
            <person name="Calhoun S."/>
            <person name="Haridas S."/>
            <person name="Kuo A."/>
            <person name="Mondo S."/>
            <person name="Pangilinan J."/>
            <person name="Riley R."/>
            <person name="LaButti K."/>
            <person name="Andreopoulos B."/>
            <person name="Lipzen A."/>
            <person name="Chen C."/>
            <person name="Yan M."/>
            <person name="Daum C."/>
            <person name="Ng V."/>
            <person name="Clum A."/>
            <person name="Steindorff A."/>
            <person name="Ohm R.A."/>
            <person name="Martin F."/>
            <person name="Silar P."/>
            <person name="Natvig D.O."/>
            <person name="Lalanne C."/>
            <person name="Gautier V."/>
            <person name="Ament-Velasquez S.L."/>
            <person name="Kruys A."/>
            <person name="Hutchinson M.I."/>
            <person name="Powell A.J."/>
            <person name="Barry K."/>
            <person name="Miller A.N."/>
            <person name="Grigoriev I.V."/>
            <person name="Debuchy R."/>
            <person name="Gladieux P."/>
            <person name="Hiltunen Thoren M."/>
            <person name="Johannesson H."/>
        </authorList>
    </citation>
    <scope>NUCLEOTIDE SEQUENCE</scope>
    <source>
        <strain evidence="11">CBS 955.72</strain>
    </source>
</reference>
<evidence type="ECO:0000256" key="3">
    <source>
        <dbReference type="ARBA" id="ARBA00008335"/>
    </source>
</evidence>
<evidence type="ECO:0000313" key="12">
    <source>
        <dbReference type="Proteomes" id="UP001275084"/>
    </source>
</evidence>
<feature type="region of interest" description="Disordered" evidence="8">
    <location>
        <begin position="1"/>
        <end position="116"/>
    </location>
</feature>
<keyword evidence="7 9" id="KW-0472">Membrane</keyword>
<proteinExistence type="inferred from homology"/>
<evidence type="ECO:0000256" key="1">
    <source>
        <dbReference type="ARBA" id="ARBA00004141"/>
    </source>
</evidence>
<feature type="compositionally biased region" description="Basic and acidic residues" evidence="8">
    <location>
        <begin position="94"/>
        <end position="106"/>
    </location>
</feature>
<gene>
    <name evidence="11" type="ORF">B0T25DRAFT_241786</name>
</gene>
<evidence type="ECO:0000259" key="10">
    <source>
        <dbReference type="PROSITE" id="PS50850"/>
    </source>
</evidence>
<evidence type="ECO:0000256" key="9">
    <source>
        <dbReference type="SAM" id="Phobius"/>
    </source>
</evidence>
<dbReference type="InterPro" id="IPR011701">
    <property type="entry name" value="MFS"/>
</dbReference>
<keyword evidence="12" id="KW-1185">Reference proteome</keyword>
<evidence type="ECO:0000256" key="8">
    <source>
        <dbReference type="SAM" id="MobiDB-lite"/>
    </source>
</evidence>
<dbReference type="PANTHER" id="PTHR23502:SF7">
    <property type="entry name" value="DRUG_PROTON ANTIPORTER YHK8-RELATED"/>
    <property type="match status" value="1"/>
</dbReference>
<dbReference type="PROSITE" id="PS50850">
    <property type="entry name" value="MFS"/>
    <property type="match status" value="1"/>
</dbReference>
<feature type="transmembrane region" description="Helical" evidence="9">
    <location>
        <begin position="253"/>
        <end position="272"/>
    </location>
</feature>
<dbReference type="Pfam" id="PF07690">
    <property type="entry name" value="MFS_1"/>
    <property type="match status" value="1"/>
</dbReference>
<dbReference type="Proteomes" id="UP001275084">
    <property type="component" value="Unassembled WGS sequence"/>
</dbReference>
<dbReference type="GO" id="GO:0022857">
    <property type="term" value="F:transmembrane transporter activity"/>
    <property type="evidence" value="ECO:0007669"/>
    <property type="project" value="InterPro"/>
</dbReference>
<reference evidence="11" key="2">
    <citation type="submission" date="2023-06" db="EMBL/GenBank/DDBJ databases">
        <authorList>
            <consortium name="Lawrence Berkeley National Laboratory"/>
            <person name="Haridas S."/>
            <person name="Hensen N."/>
            <person name="Bonometti L."/>
            <person name="Westerberg I."/>
            <person name="Brannstrom I.O."/>
            <person name="Guillou S."/>
            <person name="Cros-Aarteil S."/>
            <person name="Calhoun S."/>
            <person name="Kuo A."/>
            <person name="Mondo S."/>
            <person name="Pangilinan J."/>
            <person name="Riley R."/>
            <person name="Labutti K."/>
            <person name="Andreopoulos B."/>
            <person name="Lipzen A."/>
            <person name="Chen C."/>
            <person name="Yanf M."/>
            <person name="Daum C."/>
            <person name="Ng V."/>
            <person name="Clum A."/>
            <person name="Steindorff A."/>
            <person name="Ohm R."/>
            <person name="Martin F."/>
            <person name="Silar P."/>
            <person name="Natvig D."/>
            <person name="Lalanne C."/>
            <person name="Gautier V."/>
            <person name="Ament-Velasquez S.L."/>
            <person name="Kruys A."/>
            <person name="Hutchinson M.I."/>
            <person name="Powell A.J."/>
            <person name="Barry K."/>
            <person name="Miller A.N."/>
            <person name="Grigoriev I.V."/>
            <person name="Debuchy R."/>
            <person name="Gladieux P."/>
            <person name="Thoren M.H."/>
            <person name="Johannesson H."/>
        </authorList>
    </citation>
    <scope>NUCLEOTIDE SEQUENCE</scope>
    <source>
        <strain evidence="11">CBS 955.72</strain>
    </source>
</reference>
<feature type="transmembrane region" description="Helical" evidence="9">
    <location>
        <begin position="399"/>
        <end position="421"/>
    </location>
</feature>
<comment type="subcellular location">
    <subcellularLocation>
        <location evidence="2">Cell membrane</location>
    </subcellularLocation>
    <subcellularLocation>
        <location evidence="1">Membrane</location>
        <topology evidence="1">Multi-pass membrane protein</topology>
    </subcellularLocation>
</comment>
<comment type="caution">
    <text evidence="11">The sequence shown here is derived from an EMBL/GenBank/DDBJ whole genome shotgun (WGS) entry which is preliminary data.</text>
</comment>
<dbReference type="GO" id="GO:0005886">
    <property type="term" value="C:plasma membrane"/>
    <property type="evidence" value="ECO:0007669"/>
    <property type="project" value="UniProtKB-SubCell"/>
</dbReference>
<protein>
    <submittedName>
        <fullName evidence="11">Major facilitator superfamily domain-containing protein</fullName>
    </submittedName>
</protein>
<evidence type="ECO:0000256" key="2">
    <source>
        <dbReference type="ARBA" id="ARBA00004236"/>
    </source>
</evidence>
<accession>A0AAJ0HEJ3</accession>
<keyword evidence="6 9" id="KW-1133">Transmembrane helix</keyword>
<dbReference type="EMBL" id="JAUIQD010000005">
    <property type="protein sequence ID" value="KAK3349399.1"/>
    <property type="molecule type" value="Genomic_DNA"/>
</dbReference>
<feature type="compositionally biased region" description="Low complexity" evidence="8">
    <location>
        <begin position="29"/>
        <end position="43"/>
    </location>
</feature>
<evidence type="ECO:0000256" key="6">
    <source>
        <dbReference type="ARBA" id="ARBA00022989"/>
    </source>
</evidence>
<dbReference type="SUPFAM" id="SSF103473">
    <property type="entry name" value="MFS general substrate transporter"/>
    <property type="match status" value="1"/>
</dbReference>
<keyword evidence="5 9" id="KW-0812">Transmembrane</keyword>
<keyword evidence="4" id="KW-1003">Cell membrane</keyword>
<feature type="transmembrane region" description="Helical" evidence="9">
    <location>
        <begin position="165"/>
        <end position="184"/>
    </location>
</feature>
<dbReference type="InterPro" id="IPR020846">
    <property type="entry name" value="MFS_dom"/>
</dbReference>
<evidence type="ECO:0000256" key="4">
    <source>
        <dbReference type="ARBA" id="ARBA00022475"/>
    </source>
</evidence>
<feature type="transmembrane region" description="Helical" evidence="9">
    <location>
        <begin position="360"/>
        <end position="379"/>
    </location>
</feature>
<feature type="transmembrane region" description="Helical" evidence="9">
    <location>
        <begin position="284"/>
        <end position="304"/>
    </location>
</feature>
<feature type="transmembrane region" description="Helical" evidence="9">
    <location>
        <begin position="225"/>
        <end position="246"/>
    </location>
</feature>
<sequence length="577" mass="63478">MGERDLEGGPPDPSPQWETISRKEHDAEVASSSSSSSEVDPSPLFLPILAAASTRRPSNATGGTSRPESIWRERSNNGYGVEDLVDEADVGAAVEKEPTAEEKDPYEVGWDAGENDPMNPRGMPHWRKWSIIIITSFGAFIVTNASAAYTATYDQMNAEFGNSRLVATIGLSTFVLGIALGPFWSPLAEFYGRRPIYLASFLAFMIWMIPSAVAQNIQTMLVARFFQGLAGSAFLSVSGGTVGDLFSRDKMQMPMAIFTLAPFIGPSTGPLIGGITNSFAYWRWTHYIILIESGVAIVILFFFVPETYHPVLLARKAAALRAETGDGRWKAPLEKTSRSVARTVGYSLLRPFQLLAYEPMCLILDLYSAILLGLLYLFFGAFPLVFRNNHGFNLWQVGLTFMGLLIAMIVAAASTPFWHRVRDGLAERRRRISGGELKGEPEDQLPMVILAAPLITGGLFWFGFTTYPSIHWIVPIIGSGVFGIGSCRTMLAFTGIFTFLVDAYPRYAASALAGNALVRCSFAAAFPLFGIQMYEGLGYQWATGLLAFLTLVMMPFPYIFFVYGKRIRARSRFAVNS</sequence>
<evidence type="ECO:0000256" key="5">
    <source>
        <dbReference type="ARBA" id="ARBA00022692"/>
    </source>
</evidence>
<dbReference type="Gene3D" id="1.20.1250.20">
    <property type="entry name" value="MFS general substrate transporter like domains"/>
    <property type="match status" value="1"/>
</dbReference>
<evidence type="ECO:0000313" key="11">
    <source>
        <dbReference type="EMBL" id="KAK3349399.1"/>
    </source>
</evidence>
<comment type="similarity">
    <text evidence="3">Belongs to the major facilitator superfamily.</text>
</comment>
<feature type="transmembrane region" description="Helical" evidence="9">
    <location>
        <begin position="445"/>
        <end position="464"/>
    </location>
</feature>
<organism evidence="11 12">
    <name type="scientific">Lasiosphaeria hispida</name>
    <dbReference type="NCBI Taxonomy" id="260671"/>
    <lineage>
        <taxon>Eukaryota</taxon>
        <taxon>Fungi</taxon>
        <taxon>Dikarya</taxon>
        <taxon>Ascomycota</taxon>
        <taxon>Pezizomycotina</taxon>
        <taxon>Sordariomycetes</taxon>
        <taxon>Sordariomycetidae</taxon>
        <taxon>Sordariales</taxon>
        <taxon>Lasiosphaeriaceae</taxon>
        <taxon>Lasiosphaeria</taxon>
    </lineage>
</organism>
<feature type="transmembrane region" description="Helical" evidence="9">
    <location>
        <begin position="470"/>
        <end position="500"/>
    </location>
</feature>
<feature type="transmembrane region" description="Helical" evidence="9">
    <location>
        <begin position="131"/>
        <end position="153"/>
    </location>
</feature>
<feature type="compositionally biased region" description="Polar residues" evidence="8">
    <location>
        <begin position="55"/>
        <end position="67"/>
    </location>
</feature>
<dbReference type="InterPro" id="IPR036259">
    <property type="entry name" value="MFS_trans_sf"/>
</dbReference>
<feature type="transmembrane region" description="Helical" evidence="9">
    <location>
        <begin position="196"/>
        <end position="213"/>
    </location>
</feature>
<evidence type="ECO:0000256" key="7">
    <source>
        <dbReference type="ARBA" id="ARBA00023136"/>
    </source>
</evidence>
<dbReference type="CDD" id="cd17323">
    <property type="entry name" value="MFS_Tpo1_MDR_like"/>
    <property type="match status" value="1"/>
</dbReference>
<name>A0AAJ0HEJ3_9PEZI</name>